<reference evidence="2" key="1">
    <citation type="journal article" date="2014" name="Int. J. Syst. Evol. Microbiol.">
        <title>Complete genome sequence of Corynebacterium casei LMG S-19264T (=DSM 44701T), isolated from a smear-ripened cheese.</title>
        <authorList>
            <consortium name="US DOE Joint Genome Institute (JGI-PGF)"/>
            <person name="Walter F."/>
            <person name="Albersmeier A."/>
            <person name="Kalinowski J."/>
            <person name="Ruckert C."/>
        </authorList>
    </citation>
    <scope>NUCLEOTIDE SEQUENCE</scope>
    <source>
        <strain evidence="2">CGMCC 1.15725</strain>
    </source>
</reference>
<sequence length="211" mass="21661">MKIVRLLALAGVFVAFTNTARAGNIDYSTSSFAISGIGAEYSSIYDSFVIAGTSGKVNPNATPHLDSVELGTYTFTVGPHCVTCAQTPSGFTTGFNLTVGGQTEGILLPWSWSSNKTTDSLVVGTAAPLTFSLGTESLTVTGLSLGTLHSTGGVVTGDVLASFNFSQIITQQAATTLPEPRSLAVFGMGLLGLAGLLAWRRRACKGAGAEA</sequence>
<organism evidence="2 3">
    <name type="scientific">Aliidongia dinghuensis</name>
    <dbReference type="NCBI Taxonomy" id="1867774"/>
    <lineage>
        <taxon>Bacteria</taxon>
        <taxon>Pseudomonadati</taxon>
        <taxon>Pseudomonadota</taxon>
        <taxon>Alphaproteobacteria</taxon>
        <taxon>Rhodospirillales</taxon>
        <taxon>Dongiaceae</taxon>
        <taxon>Aliidongia</taxon>
    </lineage>
</organism>
<evidence type="ECO:0000313" key="3">
    <source>
        <dbReference type="Proteomes" id="UP000646365"/>
    </source>
</evidence>
<protein>
    <recommendedName>
        <fullName evidence="4">PEP-CTERM sorting domain-containing protein</fullName>
    </recommendedName>
</protein>
<keyword evidence="1" id="KW-0732">Signal</keyword>
<dbReference type="AlphaFoldDB" id="A0A8J2YSN4"/>
<reference evidence="2" key="2">
    <citation type="submission" date="2020-09" db="EMBL/GenBank/DDBJ databases">
        <authorList>
            <person name="Sun Q."/>
            <person name="Zhou Y."/>
        </authorList>
    </citation>
    <scope>NUCLEOTIDE SEQUENCE</scope>
    <source>
        <strain evidence="2">CGMCC 1.15725</strain>
    </source>
</reference>
<gene>
    <name evidence="2" type="ORF">GCM10011611_20000</name>
</gene>
<proteinExistence type="predicted"/>
<dbReference type="RefSeq" id="WP_189045119.1">
    <property type="nucleotide sequence ID" value="NZ_BMJQ01000004.1"/>
</dbReference>
<feature type="signal peptide" evidence="1">
    <location>
        <begin position="1"/>
        <end position="22"/>
    </location>
</feature>
<comment type="caution">
    <text evidence="2">The sequence shown here is derived from an EMBL/GenBank/DDBJ whole genome shotgun (WGS) entry which is preliminary data.</text>
</comment>
<feature type="chain" id="PRO_5035282796" description="PEP-CTERM sorting domain-containing protein" evidence="1">
    <location>
        <begin position="23"/>
        <end position="211"/>
    </location>
</feature>
<dbReference type="Proteomes" id="UP000646365">
    <property type="component" value="Unassembled WGS sequence"/>
</dbReference>
<evidence type="ECO:0008006" key="4">
    <source>
        <dbReference type="Google" id="ProtNLM"/>
    </source>
</evidence>
<name>A0A8J2YSN4_9PROT</name>
<evidence type="ECO:0000256" key="1">
    <source>
        <dbReference type="SAM" id="SignalP"/>
    </source>
</evidence>
<accession>A0A8J2YSN4</accession>
<evidence type="ECO:0000313" key="2">
    <source>
        <dbReference type="EMBL" id="GGF14241.1"/>
    </source>
</evidence>
<dbReference type="EMBL" id="BMJQ01000004">
    <property type="protein sequence ID" value="GGF14241.1"/>
    <property type="molecule type" value="Genomic_DNA"/>
</dbReference>
<keyword evidence="3" id="KW-1185">Reference proteome</keyword>